<reference evidence="2 3" key="1">
    <citation type="submission" date="2016-03" db="EMBL/GenBank/DDBJ databases">
        <title>Microsymbionts genomes from the relict species Vavilovia formosa (Stev.) Fed.</title>
        <authorList>
            <person name="Kopat V."/>
            <person name="Chirak E."/>
            <person name="Kimeklis A."/>
            <person name="Andronov E."/>
        </authorList>
    </citation>
    <scope>NUCLEOTIDE SEQUENCE [LARGE SCALE GENOMIC DNA]</scope>
    <source>
        <strain evidence="2 3">Vaf07</strain>
    </source>
</reference>
<proteinExistence type="predicted"/>
<keyword evidence="3" id="KW-1185">Reference proteome</keyword>
<feature type="transmembrane region" description="Helical" evidence="1">
    <location>
        <begin position="58"/>
        <end position="80"/>
    </location>
</feature>
<evidence type="ECO:0000256" key="1">
    <source>
        <dbReference type="SAM" id="Phobius"/>
    </source>
</evidence>
<feature type="transmembrane region" description="Helical" evidence="1">
    <location>
        <begin position="12"/>
        <end position="37"/>
    </location>
</feature>
<keyword evidence="1" id="KW-0812">Transmembrane</keyword>
<accession>A0A163Y4C8</accession>
<organism evidence="2 3">
    <name type="scientific">Tardiphaga robiniae</name>
    <dbReference type="NCBI Taxonomy" id="943830"/>
    <lineage>
        <taxon>Bacteria</taxon>
        <taxon>Pseudomonadati</taxon>
        <taxon>Pseudomonadota</taxon>
        <taxon>Alphaproteobacteria</taxon>
        <taxon>Hyphomicrobiales</taxon>
        <taxon>Nitrobacteraceae</taxon>
        <taxon>Tardiphaga</taxon>
    </lineage>
</organism>
<keyword evidence="1" id="KW-1133">Transmembrane helix</keyword>
<dbReference type="EMBL" id="LVYV01000034">
    <property type="protein sequence ID" value="KZD21780.1"/>
    <property type="molecule type" value="Genomic_DNA"/>
</dbReference>
<sequence>MVTTMNKAANFFTSPIFIILACAAVGAAIYSWVDLVIRMWSERWRLTDRLSFGSSDRKLIAMSLMLIFGGGFALSALWLAGERFMVPTPIQKITADGIPQSDDQRAAIIAPFQAQIDELRKQIASIPQPAPAFFGGGPAATAGKEVTKRSVRELRAIYEGRTRLQADAFIADEKGKWIEVEGIVQNVDSGMAFLQTGQEAHNGMPDYVECRFEANWNAKLGTYRQNEKMKIRGIIGPIQNGAQIYLQGCEIIS</sequence>
<evidence type="ECO:0000313" key="3">
    <source>
        <dbReference type="Proteomes" id="UP000076574"/>
    </source>
</evidence>
<gene>
    <name evidence="2" type="ORF">A4A58_11680</name>
</gene>
<dbReference type="AlphaFoldDB" id="A0A163Y4C8"/>
<dbReference type="PROSITE" id="PS51257">
    <property type="entry name" value="PROKAR_LIPOPROTEIN"/>
    <property type="match status" value="1"/>
</dbReference>
<name>A0A163Y4C8_9BRAD</name>
<dbReference type="Proteomes" id="UP000076574">
    <property type="component" value="Unassembled WGS sequence"/>
</dbReference>
<evidence type="ECO:0000313" key="2">
    <source>
        <dbReference type="EMBL" id="KZD21780.1"/>
    </source>
</evidence>
<keyword evidence="1" id="KW-0472">Membrane</keyword>
<comment type="caution">
    <text evidence="2">The sequence shown here is derived from an EMBL/GenBank/DDBJ whole genome shotgun (WGS) entry which is preliminary data.</text>
</comment>
<protein>
    <submittedName>
        <fullName evidence="2">Uncharacterized protein</fullName>
    </submittedName>
</protein>